<evidence type="ECO:0000313" key="2">
    <source>
        <dbReference type="EMBL" id="HIW06210.1"/>
    </source>
</evidence>
<sequence length="79" mass="9044">MNYRLLLTIATLLPMIFYYLQLGFKPKTLATYFVMGIPGSIFWGVVVMVWGVLMAILYVVIHQKTNKSVMQTNLENLGE</sequence>
<dbReference type="AlphaFoldDB" id="A0A9D1Q5Z6"/>
<gene>
    <name evidence="2" type="ORF">H9889_02650</name>
</gene>
<feature type="transmembrane region" description="Helical" evidence="1">
    <location>
        <begin position="5"/>
        <end position="21"/>
    </location>
</feature>
<comment type="caution">
    <text evidence="2">The sequence shown here is derived from an EMBL/GenBank/DDBJ whole genome shotgun (WGS) entry which is preliminary data.</text>
</comment>
<organism evidence="2 3">
    <name type="scientific">Candidatus Ignatzschineria merdigallinarum</name>
    <dbReference type="NCBI Taxonomy" id="2838621"/>
    <lineage>
        <taxon>Bacteria</taxon>
        <taxon>Pseudomonadati</taxon>
        <taxon>Pseudomonadota</taxon>
        <taxon>Gammaproteobacteria</taxon>
        <taxon>Cardiobacteriales</taxon>
        <taxon>Ignatzschineriaceae</taxon>
        <taxon>Ignatzschineria</taxon>
    </lineage>
</organism>
<keyword evidence="1" id="KW-1133">Transmembrane helix</keyword>
<keyword evidence="1" id="KW-0472">Membrane</keyword>
<keyword evidence="1" id="KW-0812">Transmembrane</keyword>
<evidence type="ECO:0000313" key="3">
    <source>
        <dbReference type="Proteomes" id="UP000823934"/>
    </source>
</evidence>
<evidence type="ECO:0000256" key="1">
    <source>
        <dbReference type="SAM" id="Phobius"/>
    </source>
</evidence>
<name>A0A9D1Q5Z6_9GAMM</name>
<dbReference type="EMBL" id="DXHP01000061">
    <property type="protein sequence ID" value="HIW06210.1"/>
    <property type="molecule type" value="Genomic_DNA"/>
</dbReference>
<reference evidence="2" key="1">
    <citation type="journal article" date="2021" name="PeerJ">
        <title>Extensive microbial diversity within the chicken gut microbiome revealed by metagenomics and culture.</title>
        <authorList>
            <person name="Gilroy R."/>
            <person name="Ravi A."/>
            <person name="Getino M."/>
            <person name="Pursley I."/>
            <person name="Horton D.L."/>
            <person name="Alikhan N.F."/>
            <person name="Baker D."/>
            <person name="Gharbi K."/>
            <person name="Hall N."/>
            <person name="Watson M."/>
            <person name="Adriaenssens E.M."/>
            <person name="Foster-Nyarko E."/>
            <person name="Jarju S."/>
            <person name="Secka A."/>
            <person name="Antonio M."/>
            <person name="Oren A."/>
            <person name="Chaudhuri R.R."/>
            <person name="La Ragione R."/>
            <person name="Hildebrand F."/>
            <person name="Pallen M.J."/>
        </authorList>
    </citation>
    <scope>NUCLEOTIDE SEQUENCE</scope>
    <source>
        <strain evidence="2">CHK160-9182</strain>
    </source>
</reference>
<dbReference type="Proteomes" id="UP000823934">
    <property type="component" value="Unassembled WGS sequence"/>
</dbReference>
<accession>A0A9D1Q5Z6</accession>
<reference evidence="2" key="2">
    <citation type="submission" date="2021-04" db="EMBL/GenBank/DDBJ databases">
        <authorList>
            <person name="Gilroy R."/>
        </authorList>
    </citation>
    <scope>NUCLEOTIDE SEQUENCE</scope>
    <source>
        <strain evidence="2">CHK160-9182</strain>
    </source>
</reference>
<proteinExistence type="predicted"/>
<protein>
    <submittedName>
        <fullName evidence="2">Uncharacterized protein</fullName>
    </submittedName>
</protein>
<feature type="transmembrane region" description="Helical" evidence="1">
    <location>
        <begin position="41"/>
        <end position="61"/>
    </location>
</feature>